<comment type="caution">
    <text evidence="8">The sequence shown here is derived from an EMBL/GenBank/DDBJ whole genome shotgun (WGS) entry which is preliminary data.</text>
</comment>
<proteinExistence type="inferred from homology"/>
<feature type="transmembrane region" description="Helical" evidence="7">
    <location>
        <begin position="234"/>
        <end position="253"/>
    </location>
</feature>
<evidence type="ECO:0000256" key="3">
    <source>
        <dbReference type="ARBA" id="ARBA00022989"/>
    </source>
</evidence>
<dbReference type="InterPro" id="IPR034294">
    <property type="entry name" value="Aquaporin_transptr"/>
</dbReference>
<reference evidence="8 9" key="1">
    <citation type="journal article" date="2011" name="Genome Res.">
        <title>Phylogeny-wide analysis of social amoeba genomes highlights ancient origins for complex intercellular communication.</title>
        <authorList>
            <person name="Heidel A.J."/>
            <person name="Lawal H.M."/>
            <person name="Felder M."/>
            <person name="Schilde C."/>
            <person name="Helps N.R."/>
            <person name="Tunggal B."/>
            <person name="Rivero F."/>
            <person name="John U."/>
            <person name="Schleicher M."/>
            <person name="Eichinger L."/>
            <person name="Platzer M."/>
            <person name="Noegel A.A."/>
            <person name="Schaap P."/>
            <person name="Gloeckner G."/>
        </authorList>
    </citation>
    <scope>NUCLEOTIDE SEQUENCE [LARGE SCALE GENOMIC DNA]</scope>
    <source>
        <strain evidence="9">ATCC 26659 / Pp 5 / PN500</strain>
    </source>
</reference>
<dbReference type="GO" id="GO:0015250">
    <property type="term" value="F:water channel activity"/>
    <property type="evidence" value="ECO:0007669"/>
    <property type="project" value="TreeGrafter"/>
</dbReference>
<dbReference type="PANTHER" id="PTHR19139">
    <property type="entry name" value="AQUAPORIN TRANSPORTER"/>
    <property type="match status" value="1"/>
</dbReference>
<gene>
    <name evidence="8" type="ORF">PPL_05743</name>
</gene>
<feature type="transmembrane region" description="Helical" evidence="7">
    <location>
        <begin position="309"/>
        <end position="336"/>
    </location>
</feature>
<dbReference type="GeneID" id="31361227"/>
<dbReference type="RefSeq" id="XP_020433866.1">
    <property type="nucleotide sequence ID" value="XM_020576617.1"/>
</dbReference>
<evidence type="ECO:0000313" key="9">
    <source>
        <dbReference type="Proteomes" id="UP000001396"/>
    </source>
</evidence>
<feature type="transmembrane region" description="Helical" evidence="7">
    <location>
        <begin position="184"/>
        <end position="204"/>
    </location>
</feature>
<evidence type="ECO:0000256" key="5">
    <source>
        <dbReference type="RuleBase" id="RU000477"/>
    </source>
</evidence>
<dbReference type="GO" id="GO:0005886">
    <property type="term" value="C:plasma membrane"/>
    <property type="evidence" value="ECO:0007669"/>
    <property type="project" value="TreeGrafter"/>
</dbReference>
<dbReference type="SUPFAM" id="SSF81338">
    <property type="entry name" value="Aquaporin-like"/>
    <property type="match status" value="1"/>
</dbReference>
<evidence type="ECO:0000256" key="7">
    <source>
        <dbReference type="SAM" id="Phobius"/>
    </source>
</evidence>
<evidence type="ECO:0000256" key="1">
    <source>
        <dbReference type="ARBA" id="ARBA00004141"/>
    </source>
</evidence>
<feature type="region of interest" description="Disordered" evidence="6">
    <location>
        <begin position="386"/>
        <end position="412"/>
    </location>
</feature>
<dbReference type="Proteomes" id="UP000001396">
    <property type="component" value="Unassembled WGS sequence"/>
</dbReference>
<dbReference type="PANTHER" id="PTHR19139:SF290">
    <property type="entry name" value="AQUAPORIN"/>
    <property type="match status" value="1"/>
</dbReference>
<sequence length="412" mass="46063">MEQDYNSFNNIQNNNNLQNENNTISSSSASISSDMSERKNQTDSRNDNIYRDYMNRSGGHRWRRGNKIRIVNQKGSSFPGGLVRYKGPTLESDLLFQSGDIIELDTKKAVPTKELSFREIFKLFLGLDQLRHTALYKATMIEFLGMTIFTYMSIGIVVATINFYNFSVPYHDQPHNPGLVAHPAQIIIIAIAHILLLLIVLISISPGSGGILNCTITLATIFTGYTTLTKGVFYIIAELLGSIVGTAMMYASLPYEIYSRTNLGQCNYGDSLSAGNALATEYMISLFNLLVIFGTALDPRQTQQFGNLLPLLLACITLGLSLYVPPGLGFLAAPVLTQNRKKLRKTISDQSIDLYIKSKVFKFKCQHKTNTLNDLFDQQMLTKSNASPKRKSEQALQQRQLESNNTSTTFKR</sequence>
<comment type="subcellular location">
    <subcellularLocation>
        <location evidence="1">Membrane</location>
        <topology evidence="1">Multi-pass membrane protein</topology>
    </subcellularLocation>
</comment>
<evidence type="ECO:0000256" key="2">
    <source>
        <dbReference type="ARBA" id="ARBA00022692"/>
    </source>
</evidence>
<feature type="transmembrane region" description="Helical" evidence="7">
    <location>
        <begin position="274"/>
        <end position="297"/>
    </location>
</feature>
<evidence type="ECO:0000256" key="6">
    <source>
        <dbReference type="SAM" id="MobiDB-lite"/>
    </source>
</evidence>
<keyword evidence="2 5" id="KW-0812">Transmembrane</keyword>
<keyword evidence="9" id="KW-1185">Reference proteome</keyword>
<feature type="transmembrane region" description="Helical" evidence="7">
    <location>
        <begin position="211"/>
        <end position="228"/>
    </location>
</feature>
<dbReference type="InterPro" id="IPR000425">
    <property type="entry name" value="MIP"/>
</dbReference>
<organism evidence="8 9">
    <name type="scientific">Heterostelium pallidum (strain ATCC 26659 / Pp 5 / PN500)</name>
    <name type="common">Cellular slime mold</name>
    <name type="synonym">Polysphondylium pallidum</name>
    <dbReference type="NCBI Taxonomy" id="670386"/>
    <lineage>
        <taxon>Eukaryota</taxon>
        <taxon>Amoebozoa</taxon>
        <taxon>Evosea</taxon>
        <taxon>Eumycetozoa</taxon>
        <taxon>Dictyostelia</taxon>
        <taxon>Acytosteliales</taxon>
        <taxon>Acytosteliaceae</taxon>
        <taxon>Heterostelium</taxon>
    </lineage>
</organism>
<dbReference type="InParanoid" id="D3BB12"/>
<dbReference type="Pfam" id="PF00230">
    <property type="entry name" value="MIP"/>
    <property type="match status" value="1"/>
</dbReference>
<keyword evidence="4 7" id="KW-0472">Membrane</keyword>
<keyword evidence="5" id="KW-0813">Transport</keyword>
<dbReference type="PRINTS" id="PR00783">
    <property type="entry name" value="MINTRINSICP"/>
</dbReference>
<dbReference type="InterPro" id="IPR023271">
    <property type="entry name" value="Aquaporin-like"/>
</dbReference>
<dbReference type="EMBL" id="ADBJ01000025">
    <property type="protein sequence ID" value="EFA81749.1"/>
    <property type="molecule type" value="Genomic_DNA"/>
</dbReference>
<feature type="compositionally biased region" description="Low complexity" evidence="6">
    <location>
        <begin position="1"/>
        <end position="34"/>
    </location>
</feature>
<keyword evidence="3 7" id="KW-1133">Transmembrane helix</keyword>
<feature type="compositionally biased region" description="Polar residues" evidence="6">
    <location>
        <begin position="394"/>
        <end position="412"/>
    </location>
</feature>
<comment type="similarity">
    <text evidence="5">Belongs to the MIP/aquaporin (TC 1.A.8) family.</text>
</comment>
<evidence type="ECO:0000256" key="4">
    <source>
        <dbReference type="ARBA" id="ARBA00023136"/>
    </source>
</evidence>
<dbReference type="AlphaFoldDB" id="D3BB12"/>
<feature type="transmembrane region" description="Helical" evidence="7">
    <location>
        <begin position="143"/>
        <end position="164"/>
    </location>
</feature>
<name>D3BB12_HETP5</name>
<evidence type="ECO:0000313" key="8">
    <source>
        <dbReference type="EMBL" id="EFA81749.1"/>
    </source>
</evidence>
<dbReference type="Gene3D" id="1.20.1080.10">
    <property type="entry name" value="Glycerol uptake facilitator protein"/>
    <property type="match status" value="1"/>
</dbReference>
<accession>D3BB12</accession>
<dbReference type="STRING" id="670386.D3BB12"/>
<feature type="compositionally biased region" description="Basic and acidic residues" evidence="6">
    <location>
        <begin position="35"/>
        <end position="51"/>
    </location>
</feature>
<protein>
    <submittedName>
        <fullName evidence="8">Uncharacterized protein</fullName>
    </submittedName>
</protein>
<feature type="region of interest" description="Disordered" evidence="6">
    <location>
        <begin position="1"/>
        <end position="51"/>
    </location>
</feature>